<organism evidence="1">
    <name type="scientific">Nephila pilipes</name>
    <name type="common">Giant wood spider</name>
    <name type="synonym">Nephila maculata</name>
    <dbReference type="NCBI Taxonomy" id="299642"/>
    <lineage>
        <taxon>Eukaryota</taxon>
        <taxon>Metazoa</taxon>
        <taxon>Ecdysozoa</taxon>
        <taxon>Arthropoda</taxon>
        <taxon>Chelicerata</taxon>
        <taxon>Arachnida</taxon>
        <taxon>Araneae</taxon>
        <taxon>Araneomorphae</taxon>
        <taxon>Entelegynae</taxon>
        <taxon>Araneoidea</taxon>
        <taxon>Nephilidae</taxon>
        <taxon>Nephila</taxon>
    </lineage>
</organism>
<protein>
    <submittedName>
        <fullName evidence="1">BLTX673</fullName>
    </submittedName>
</protein>
<dbReference type="EMBL" id="KF433706">
    <property type="protein sequence ID" value="AII98027.1"/>
    <property type="molecule type" value="mRNA"/>
</dbReference>
<reference evidence="1" key="1">
    <citation type="submission" date="2013-07" db="EMBL/GenBank/DDBJ databases">
        <title>Nephila pilipes venom gland.</title>
        <authorList>
            <person name="Huo L.J."/>
        </authorList>
    </citation>
    <scope>NUCLEOTIDE SEQUENCE</scope>
    <source>
        <tissue evidence="1">Venom gland</tissue>
    </source>
</reference>
<sequence>MLSDLALMENTTTLIGLIIQCLPFASGRTQRSPKLCERRKRGIGRN</sequence>
<dbReference type="AlphaFoldDB" id="A0A076L088"/>
<proteinExistence type="evidence at transcript level"/>
<accession>A0A076L088</accession>
<evidence type="ECO:0000313" key="1">
    <source>
        <dbReference type="EMBL" id="AII98027.1"/>
    </source>
</evidence>
<name>A0A076L088_NEPPI</name>